<keyword evidence="10" id="KW-1185">Reference proteome</keyword>
<dbReference type="SUPFAM" id="SSF56954">
    <property type="entry name" value="Outer membrane efflux proteins (OEP)"/>
    <property type="match status" value="1"/>
</dbReference>
<evidence type="ECO:0000256" key="2">
    <source>
        <dbReference type="ARBA" id="ARBA00007613"/>
    </source>
</evidence>
<accession>A0A3G8LPY7</accession>
<name>A0A3G8LPY7_9GAMM</name>
<dbReference type="EMBL" id="CP034015">
    <property type="protein sequence ID" value="AZG71853.1"/>
    <property type="molecule type" value="Genomic_DNA"/>
</dbReference>
<protein>
    <submittedName>
        <fullName evidence="9">TolC family protein</fullName>
    </submittedName>
</protein>
<evidence type="ECO:0000256" key="6">
    <source>
        <dbReference type="ARBA" id="ARBA00023136"/>
    </source>
</evidence>
<dbReference type="KEGG" id="slj:EGC82_03190"/>
<dbReference type="GO" id="GO:0009279">
    <property type="term" value="C:cell outer membrane"/>
    <property type="evidence" value="ECO:0007669"/>
    <property type="project" value="UniProtKB-SubCell"/>
</dbReference>
<evidence type="ECO:0000313" key="9">
    <source>
        <dbReference type="EMBL" id="AZG71853.1"/>
    </source>
</evidence>
<evidence type="ECO:0000256" key="8">
    <source>
        <dbReference type="SAM" id="SignalP"/>
    </source>
</evidence>
<evidence type="ECO:0000256" key="4">
    <source>
        <dbReference type="ARBA" id="ARBA00022452"/>
    </source>
</evidence>
<keyword evidence="6" id="KW-0472">Membrane</keyword>
<dbReference type="GO" id="GO:0015288">
    <property type="term" value="F:porin activity"/>
    <property type="evidence" value="ECO:0007669"/>
    <property type="project" value="TreeGrafter"/>
</dbReference>
<evidence type="ECO:0000256" key="7">
    <source>
        <dbReference type="ARBA" id="ARBA00023237"/>
    </source>
</evidence>
<evidence type="ECO:0000256" key="1">
    <source>
        <dbReference type="ARBA" id="ARBA00004442"/>
    </source>
</evidence>
<reference evidence="10" key="1">
    <citation type="submission" date="2018-11" db="EMBL/GenBank/DDBJ databases">
        <title>Shewanella sp. M2.</title>
        <authorList>
            <person name="Hwang Y.J."/>
            <person name="Hwang C.Y."/>
        </authorList>
    </citation>
    <scope>NUCLEOTIDE SEQUENCE [LARGE SCALE GENOMIC DNA]</scope>
    <source>
        <strain evidence="10">LMG 19866</strain>
    </source>
</reference>
<dbReference type="GO" id="GO:1990281">
    <property type="term" value="C:efflux pump complex"/>
    <property type="evidence" value="ECO:0007669"/>
    <property type="project" value="TreeGrafter"/>
</dbReference>
<feature type="chain" id="PRO_5017999309" evidence="8">
    <location>
        <begin position="35"/>
        <end position="479"/>
    </location>
</feature>
<dbReference type="PANTHER" id="PTHR30026:SF5">
    <property type="entry name" value="ABC-TYPE EFFLUX SYSTEM SECRETIN COMPONENT"/>
    <property type="match status" value="1"/>
</dbReference>
<evidence type="ECO:0000313" key="10">
    <source>
        <dbReference type="Proteomes" id="UP000278035"/>
    </source>
</evidence>
<dbReference type="RefSeq" id="WP_124729469.1">
    <property type="nucleotide sequence ID" value="NZ_CBCSKC010000019.1"/>
</dbReference>
<organism evidence="9 10">
    <name type="scientific">Shewanella livingstonensis</name>
    <dbReference type="NCBI Taxonomy" id="150120"/>
    <lineage>
        <taxon>Bacteria</taxon>
        <taxon>Pseudomonadati</taxon>
        <taxon>Pseudomonadota</taxon>
        <taxon>Gammaproteobacteria</taxon>
        <taxon>Alteromonadales</taxon>
        <taxon>Shewanellaceae</taxon>
        <taxon>Shewanella</taxon>
    </lineage>
</organism>
<dbReference type="PANTHER" id="PTHR30026">
    <property type="entry name" value="OUTER MEMBRANE PROTEIN TOLC"/>
    <property type="match status" value="1"/>
</dbReference>
<dbReference type="InterPro" id="IPR003423">
    <property type="entry name" value="OMP_efflux"/>
</dbReference>
<keyword evidence="7" id="KW-0998">Cell outer membrane</keyword>
<keyword evidence="3" id="KW-0813">Transport</keyword>
<gene>
    <name evidence="9" type="ORF">EGC82_03190</name>
</gene>
<dbReference type="AlphaFoldDB" id="A0A3G8LPY7"/>
<evidence type="ECO:0000256" key="3">
    <source>
        <dbReference type="ARBA" id="ARBA00022448"/>
    </source>
</evidence>
<dbReference type="Gene3D" id="1.20.1600.10">
    <property type="entry name" value="Outer membrane efflux proteins (OEP)"/>
    <property type="match status" value="1"/>
</dbReference>
<comment type="subcellular location">
    <subcellularLocation>
        <location evidence="1">Cell outer membrane</location>
    </subcellularLocation>
</comment>
<dbReference type="Proteomes" id="UP000278035">
    <property type="component" value="Chromosome"/>
</dbReference>
<sequence>MVAKRHISIHGQRRLRVSLALCCSVLLVHINVSAEPVTFSHAWQQLAQVSDQLQAKAQLVNRAKAEEDAGDALNYPSLNIAGSYTRLEKPIELDLRDLNPLAVLDSSTLPPALGTALASIPGSLFVTPFTEQDVFRASLQAMWPIYTGGKITAAQGIHAAQVSEREQEFALARRELFLQLVDRYYAVSVTKTLVDTQKQLVDSLTLHVSHAQKLEQQGQIAKVERLNAQVALENAKVNWGKTKRQYEMTEIALARMLHIPSVDPISALFLLEQQPSLPRLSQLTLTQHPALKLLEAKEAQANGLVDLEKGSYYPTVYLYGNYTLYEDDSLFSQVEPDWMVGVGMSIPLISRDGRSGKVQAAKSALLQARYTKAQTKQDLSLLIDQSYRQMLQAKEEADALDVSLALATENLRLRELSFNQGLSTSIDRIDAELSLTAVKTQQLGAKYRYMQAYAKVMAISGQVDEFINRTQLQGAAYAG</sequence>
<keyword evidence="5" id="KW-0812">Transmembrane</keyword>
<comment type="similarity">
    <text evidence="2">Belongs to the outer membrane factor (OMF) (TC 1.B.17) family.</text>
</comment>
<proteinExistence type="inferred from homology"/>
<dbReference type="Pfam" id="PF02321">
    <property type="entry name" value="OEP"/>
    <property type="match status" value="2"/>
</dbReference>
<dbReference type="GO" id="GO:0015562">
    <property type="term" value="F:efflux transmembrane transporter activity"/>
    <property type="evidence" value="ECO:0007669"/>
    <property type="project" value="InterPro"/>
</dbReference>
<keyword evidence="8" id="KW-0732">Signal</keyword>
<dbReference type="InterPro" id="IPR051906">
    <property type="entry name" value="TolC-like"/>
</dbReference>
<evidence type="ECO:0000256" key="5">
    <source>
        <dbReference type="ARBA" id="ARBA00022692"/>
    </source>
</evidence>
<dbReference type="OrthoDB" id="5780445at2"/>
<feature type="signal peptide" evidence="8">
    <location>
        <begin position="1"/>
        <end position="34"/>
    </location>
</feature>
<keyword evidence="4" id="KW-1134">Transmembrane beta strand</keyword>